<keyword evidence="3" id="KW-0805">Transcription regulation</keyword>
<dbReference type="PANTHER" id="PTHR10015">
    <property type="entry name" value="HEAT SHOCK TRANSCRIPTION FACTOR"/>
    <property type="match status" value="1"/>
</dbReference>
<feature type="compositionally biased region" description="Basic and acidic residues" evidence="9">
    <location>
        <begin position="1"/>
        <end position="13"/>
    </location>
</feature>
<keyword evidence="2" id="KW-0597">Phosphoprotein</keyword>
<accession>A0AAP0JPF6</accession>
<keyword evidence="5" id="KW-0238">DNA-binding</keyword>
<dbReference type="GO" id="GO:0006357">
    <property type="term" value="P:regulation of transcription by RNA polymerase II"/>
    <property type="evidence" value="ECO:0007669"/>
    <property type="project" value="TreeGrafter"/>
</dbReference>
<dbReference type="EMBL" id="JBBNAE010000003">
    <property type="protein sequence ID" value="KAK9137464.1"/>
    <property type="molecule type" value="Genomic_DNA"/>
</dbReference>
<dbReference type="FunFam" id="1.10.10.10:FF:000057">
    <property type="entry name" value="Heat shock transcription factor 1"/>
    <property type="match status" value="1"/>
</dbReference>
<evidence type="ECO:0000313" key="12">
    <source>
        <dbReference type="Proteomes" id="UP001417504"/>
    </source>
</evidence>
<dbReference type="InterPro" id="IPR000232">
    <property type="entry name" value="HSF_DNA-bd"/>
</dbReference>
<dbReference type="SMART" id="SM00415">
    <property type="entry name" value="HSF"/>
    <property type="match status" value="1"/>
</dbReference>
<name>A0AAP0JPF6_9MAGN</name>
<dbReference type="PRINTS" id="PR00056">
    <property type="entry name" value="HSFDOMAIN"/>
</dbReference>
<keyword evidence="6" id="KW-0804">Transcription</keyword>
<evidence type="ECO:0000256" key="6">
    <source>
        <dbReference type="ARBA" id="ARBA00023163"/>
    </source>
</evidence>
<evidence type="ECO:0000256" key="8">
    <source>
        <dbReference type="RuleBase" id="RU004020"/>
    </source>
</evidence>
<dbReference type="PANTHER" id="PTHR10015:SF322">
    <property type="entry name" value="HEAT STRESS TRANSCRIPTION FACTOR A-7A"/>
    <property type="match status" value="1"/>
</dbReference>
<proteinExistence type="inferred from homology"/>
<dbReference type="GO" id="GO:0034605">
    <property type="term" value="P:cellular response to heat"/>
    <property type="evidence" value="ECO:0007669"/>
    <property type="project" value="TreeGrafter"/>
</dbReference>
<keyword evidence="4" id="KW-0346">Stress response</keyword>
<sequence length="307" mass="35801">MHPTRPVKEEEFHGGSSSFSHVNPPIPLPPPEAMEGLNEIGPPPFLTKTFDMVDNPSTDHIISWSRGSNSFVVWDPYTFSMTILPRHFKHNNFSSFIRQLNTYNLEENGFRKVDPDKWEFAHEVFLRGHKHLLKNITRKKAPHRPSDQPKALVPCLEVGQFEFDGELNQLRSDKQVLLMEVMKLRQQHQNTRAQLHEMEERLQETESRQQQMMNFMAKALLNPSLLQQLIQQNERRKELEDETAKKRRTSTETGTSSRASGFDDEMKIEPQEFGELHDSEVSELEALALEMQGFRRPTRSREVQEEQ</sequence>
<dbReference type="Gene3D" id="1.10.10.10">
    <property type="entry name" value="Winged helix-like DNA-binding domain superfamily/Winged helix DNA-binding domain"/>
    <property type="match status" value="1"/>
</dbReference>
<feature type="compositionally biased region" description="Low complexity" evidence="9">
    <location>
        <begin position="251"/>
        <end position="260"/>
    </location>
</feature>
<evidence type="ECO:0000256" key="7">
    <source>
        <dbReference type="ARBA" id="ARBA00023242"/>
    </source>
</evidence>
<comment type="similarity">
    <text evidence="8">Belongs to the HSF family.</text>
</comment>
<keyword evidence="12" id="KW-1185">Reference proteome</keyword>
<dbReference type="InterPro" id="IPR036388">
    <property type="entry name" value="WH-like_DNA-bd_sf"/>
</dbReference>
<feature type="domain" description="HSF-type DNA-binding" evidence="10">
    <location>
        <begin position="41"/>
        <end position="139"/>
    </location>
</feature>
<dbReference type="SUPFAM" id="SSF46785">
    <property type="entry name" value="Winged helix' DNA-binding domain"/>
    <property type="match status" value="1"/>
</dbReference>
<evidence type="ECO:0000259" key="10">
    <source>
        <dbReference type="SMART" id="SM00415"/>
    </source>
</evidence>
<evidence type="ECO:0000256" key="9">
    <source>
        <dbReference type="SAM" id="MobiDB-lite"/>
    </source>
</evidence>
<dbReference type="InterPro" id="IPR036390">
    <property type="entry name" value="WH_DNA-bd_sf"/>
</dbReference>
<evidence type="ECO:0000313" key="11">
    <source>
        <dbReference type="EMBL" id="KAK9137464.1"/>
    </source>
</evidence>
<gene>
    <name evidence="11" type="ORF">Sjap_008058</name>
</gene>
<feature type="region of interest" description="Disordered" evidence="9">
    <location>
        <begin position="1"/>
        <end position="31"/>
    </location>
</feature>
<dbReference type="Proteomes" id="UP001417504">
    <property type="component" value="Unassembled WGS sequence"/>
</dbReference>
<dbReference type="Pfam" id="PF00447">
    <property type="entry name" value="HSF_DNA-bind"/>
    <property type="match status" value="1"/>
</dbReference>
<dbReference type="AlphaFoldDB" id="A0AAP0JPF6"/>
<evidence type="ECO:0000256" key="4">
    <source>
        <dbReference type="ARBA" id="ARBA00023016"/>
    </source>
</evidence>
<dbReference type="GO" id="GO:0000978">
    <property type="term" value="F:RNA polymerase II cis-regulatory region sequence-specific DNA binding"/>
    <property type="evidence" value="ECO:0007669"/>
    <property type="project" value="TreeGrafter"/>
</dbReference>
<reference evidence="11 12" key="1">
    <citation type="submission" date="2024-01" db="EMBL/GenBank/DDBJ databases">
        <title>Genome assemblies of Stephania.</title>
        <authorList>
            <person name="Yang L."/>
        </authorList>
    </citation>
    <scope>NUCLEOTIDE SEQUENCE [LARGE SCALE GENOMIC DNA]</scope>
    <source>
        <strain evidence="11">QJT</strain>
        <tissue evidence="11">Leaf</tissue>
    </source>
</reference>
<dbReference type="GO" id="GO:0003700">
    <property type="term" value="F:DNA-binding transcription factor activity"/>
    <property type="evidence" value="ECO:0007669"/>
    <property type="project" value="InterPro"/>
</dbReference>
<evidence type="ECO:0000256" key="5">
    <source>
        <dbReference type="ARBA" id="ARBA00023125"/>
    </source>
</evidence>
<feature type="region of interest" description="Disordered" evidence="9">
    <location>
        <begin position="233"/>
        <end position="265"/>
    </location>
</feature>
<comment type="subcellular location">
    <subcellularLocation>
        <location evidence="1">Nucleus</location>
    </subcellularLocation>
</comment>
<organism evidence="11 12">
    <name type="scientific">Stephania japonica</name>
    <dbReference type="NCBI Taxonomy" id="461633"/>
    <lineage>
        <taxon>Eukaryota</taxon>
        <taxon>Viridiplantae</taxon>
        <taxon>Streptophyta</taxon>
        <taxon>Embryophyta</taxon>
        <taxon>Tracheophyta</taxon>
        <taxon>Spermatophyta</taxon>
        <taxon>Magnoliopsida</taxon>
        <taxon>Ranunculales</taxon>
        <taxon>Menispermaceae</taxon>
        <taxon>Menispermoideae</taxon>
        <taxon>Cissampelideae</taxon>
        <taxon>Stephania</taxon>
    </lineage>
</organism>
<dbReference type="GO" id="GO:0005634">
    <property type="term" value="C:nucleus"/>
    <property type="evidence" value="ECO:0007669"/>
    <property type="project" value="UniProtKB-SubCell"/>
</dbReference>
<evidence type="ECO:0000256" key="2">
    <source>
        <dbReference type="ARBA" id="ARBA00022553"/>
    </source>
</evidence>
<evidence type="ECO:0000256" key="3">
    <source>
        <dbReference type="ARBA" id="ARBA00023015"/>
    </source>
</evidence>
<comment type="caution">
    <text evidence="11">The sequence shown here is derived from an EMBL/GenBank/DDBJ whole genome shotgun (WGS) entry which is preliminary data.</text>
</comment>
<feature type="compositionally biased region" description="Basic and acidic residues" evidence="9">
    <location>
        <begin position="233"/>
        <end position="244"/>
    </location>
</feature>
<keyword evidence="7" id="KW-0539">Nucleus</keyword>
<evidence type="ECO:0000256" key="1">
    <source>
        <dbReference type="ARBA" id="ARBA00004123"/>
    </source>
</evidence>
<protein>
    <recommendedName>
        <fullName evidence="10">HSF-type DNA-binding domain-containing protein</fullName>
    </recommendedName>
</protein>